<name>A0A072PFA8_9EURO</name>
<accession>A0A072PFA8</accession>
<keyword evidence="4" id="KW-1185">Reference proteome</keyword>
<dbReference type="PROSITE" id="PS51462">
    <property type="entry name" value="NUDIX"/>
    <property type="match status" value="1"/>
</dbReference>
<reference evidence="3 4" key="1">
    <citation type="submission" date="2013-03" db="EMBL/GenBank/DDBJ databases">
        <title>The Genome Sequence of Exophiala aquamarina CBS 119918.</title>
        <authorList>
            <consortium name="The Broad Institute Genomics Platform"/>
            <person name="Cuomo C."/>
            <person name="de Hoog S."/>
            <person name="Gorbushina A."/>
            <person name="Walker B."/>
            <person name="Young S.K."/>
            <person name="Zeng Q."/>
            <person name="Gargeya S."/>
            <person name="Fitzgerald M."/>
            <person name="Haas B."/>
            <person name="Abouelleil A."/>
            <person name="Allen A.W."/>
            <person name="Alvarado L."/>
            <person name="Arachchi H.M."/>
            <person name="Berlin A.M."/>
            <person name="Chapman S.B."/>
            <person name="Gainer-Dewar J."/>
            <person name="Goldberg J."/>
            <person name="Griggs A."/>
            <person name="Gujja S."/>
            <person name="Hansen M."/>
            <person name="Howarth C."/>
            <person name="Imamovic A."/>
            <person name="Ireland A."/>
            <person name="Larimer J."/>
            <person name="McCowan C."/>
            <person name="Murphy C."/>
            <person name="Pearson M."/>
            <person name="Poon T.W."/>
            <person name="Priest M."/>
            <person name="Roberts A."/>
            <person name="Saif S."/>
            <person name="Shea T."/>
            <person name="Sisk P."/>
            <person name="Sykes S."/>
            <person name="Wortman J."/>
            <person name="Nusbaum C."/>
            <person name="Birren B."/>
        </authorList>
    </citation>
    <scope>NUCLEOTIDE SEQUENCE [LARGE SCALE GENOMIC DNA]</scope>
    <source>
        <strain evidence="3 4">CBS 119918</strain>
    </source>
</reference>
<evidence type="ECO:0000259" key="2">
    <source>
        <dbReference type="PROSITE" id="PS51462"/>
    </source>
</evidence>
<dbReference type="PANTHER" id="PTHR43736:SF1">
    <property type="entry name" value="DIHYDRONEOPTERIN TRIPHOSPHATE DIPHOSPHATASE"/>
    <property type="match status" value="1"/>
</dbReference>
<sequence>MTQPKTPHQPPCPAFDYTKYLVDEYDIPYESHVAKQPEAEFRYKYVASGAFVIESHPTTPKAPKSGCSPDNSGPGMMPKSPTSENKLLLIQRSVHDSMPGKWEIPGGGCDPEDPSMLYSVARELWEEAGLKATRIGPLVGGTDHIFLTRTGNLVCKFSFLVDVEKTRGDDGGENSVSVKLDPNEHQAFVWATEQEVRAGWVGDVELQFTNRQTLEGALEAFRTKREMEERGSTVV</sequence>
<protein>
    <recommendedName>
        <fullName evidence="2">Nudix hydrolase domain-containing protein</fullName>
    </recommendedName>
</protein>
<dbReference type="AlphaFoldDB" id="A0A072PFA8"/>
<dbReference type="InterPro" id="IPR000086">
    <property type="entry name" value="NUDIX_hydrolase_dom"/>
</dbReference>
<dbReference type="SUPFAM" id="SSF55811">
    <property type="entry name" value="Nudix"/>
    <property type="match status" value="1"/>
</dbReference>
<evidence type="ECO:0000313" key="3">
    <source>
        <dbReference type="EMBL" id="KEF58566.1"/>
    </source>
</evidence>
<dbReference type="CDD" id="cd02883">
    <property type="entry name" value="NUDIX_Hydrolase"/>
    <property type="match status" value="1"/>
</dbReference>
<dbReference type="PANTHER" id="PTHR43736">
    <property type="entry name" value="ADP-RIBOSE PYROPHOSPHATASE"/>
    <property type="match status" value="1"/>
</dbReference>
<dbReference type="EMBL" id="AMGV01000004">
    <property type="protein sequence ID" value="KEF58566.1"/>
    <property type="molecule type" value="Genomic_DNA"/>
</dbReference>
<dbReference type="Proteomes" id="UP000027920">
    <property type="component" value="Unassembled WGS sequence"/>
</dbReference>
<gene>
    <name evidence="3" type="ORF">A1O9_06492</name>
</gene>
<dbReference type="Gene3D" id="3.90.79.10">
    <property type="entry name" value="Nucleoside Triphosphate Pyrophosphohydrolase"/>
    <property type="match status" value="1"/>
</dbReference>
<dbReference type="Pfam" id="PF00293">
    <property type="entry name" value="NUDIX"/>
    <property type="match status" value="1"/>
</dbReference>
<feature type="region of interest" description="Disordered" evidence="1">
    <location>
        <begin position="56"/>
        <end position="80"/>
    </location>
</feature>
<dbReference type="RefSeq" id="XP_013261156.1">
    <property type="nucleotide sequence ID" value="XM_013405702.1"/>
</dbReference>
<comment type="caution">
    <text evidence="3">The sequence shown here is derived from an EMBL/GenBank/DDBJ whole genome shotgun (WGS) entry which is preliminary data.</text>
</comment>
<dbReference type="GeneID" id="25281409"/>
<evidence type="ECO:0000313" key="4">
    <source>
        <dbReference type="Proteomes" id="UP000027920"/>
    </source>
</evidence>
<feature type="domain" description="Nudix hydrolase" evidence="2">
    <location>
        <begin position="69"/>
        <end position="219"/>
    </location>
</feature>
<evidence type="ECO:0000256" key="1">
    <source>
        <dbReference type="SAM" id="MobiDB-lite"/>
    </source>
</evidence>
<proteinExistence type="predicted"/>
<dbReference type="VEuPathDB" id="FungiDB:A1O9_06492"/>
<dbReference type="HOGENOM" id="CLU_067850_0_1_1"/>
<organism evidence="3 4">
    <name type="scientific">Exophiala aquamarina CBS 119918</name>
    <dbReference type="NCBI Taxonomy" id="1182545"/>
    <lineage>
        <taxon>Eukaryota</taxon>
        <taxon>Fungi</taxon>
        <taxon>Dikarya</taxon>
        <taxon>Ascomycota</taxon>
        <taxon>Pezizomycotina</taxon>
        <taxon>Eurotiomycetes</taxon>
        <taxon>Chaetothyriomycetidae</taxon>
        <taxon>Chaetothyriales</taxon>
        <taxon>Herpotrichiellaceae</taxon>
        <taxon>Exophiala</taxon>
    </lineage>
</organism>
<dbReference type="STRING" id="1182545.A0A072PFA8"/>
<dbReference type="InterPro" id="IPR015797">
    <property type="entry name" value="NUDIX_hydrolase-like_dom_sf"/>
</dbReference>
<dbReference type="OrthoDB" id="276276at2759"/>